<keyword evidence="2" id="KW-1185">Reference proteome</keyword>
<dbReference type="Proteomes" id="UP000035083">
    <property type="component" value="Unassembled WGS sequence"/>
</dbReference>
<protein>
    <submittedName>
        <fullName evidence="1">Uncharacterized protein</fullName>
    </submittedName>
</protein>
<proteinExistence type="predicted"/>
<dbReference type="EMBL" id="BANU01000006">
    <property type="protein sequence ID" value="GAC59987.1"/>
    <property type="molecule type" value="Genomic_DNA"/>
</dbReference>
<evidence type="ECO:0000313" key="2">
    <source>
        <dbReference type="Proteomes" id="UP000035083"/>
    </source>
</evidence>
<gene>
    <name evidence="1" type="ORF">GSI01S_06_01440</name>
</gene>
<accession>L7LIS8</accession>
<dbReference type="eggNOG" id="ENOG5031VYR">
    <property type="taxonomic scope" value="Bacteria"/>
</dbReference>
<evidence type="ECO:0000313" key="1">
    <source>
        <dbReference type="EMBL" id="GAC59987.1"/>
    </source>
</evidence>
<dbReference type="AlphaFoldDB" id="L7LIS8"/>
<comment type="caution">
    <text evidence="1">The sequence shown here is derived from an EMBL/GenBank/DDBJ whole genome shotgun (WGS) entry which is preliminary data.</text>
</comment>
<dbReference type="RefSeq" id="WP_006895304.1">
    <property type="nucleotide sequence ID" value="NZ_BANU01000006.1"/>
</dbReference>
<reference evidence="1 2" key="1">
    <citation type="submission" date="2012-12" db="EMBL/GenBank/DDBJ databases">
        <title>Whole genome shotgun sequence of Gordonia sihwensis NBRC 108236.</title>
        <authorList>
            <person name="Yoshida I."/>
            <person name="Hosoyama A."/>
            <person name="Tsuchikane K."/>
            <person name="Ando Y."/>
            <person name="Baba S."/>
            <person name="Ohji S."/>
            <person name="Hamada M."/>
            <person name="Tamura T."/>
            <person name="Yamazoe A."/>
            <person name="Yamazaki S."/>
            <person name="Fujita N."/>
        </authorList>
    </citation>
    <scope>NUCLEOTIDE SEQUENCE [LARGE SCALE GENOMIC DNA]</scope>
    <source>
        <strain evidence="1 2">NBRC 108236</strain>
    </source>
</reference>
<organism evidence="1 2">
    <name type="scientific">Gordonia sihwensis NBRC 108236</name>
    <dbReference type="NCBI Taxonomy" id="1223544"/>
    <lineage>
        <taxon>Bacteria</taxon>
        <taxon>Bacillati</taxon>
        <taxon>Actinomycetota</taxon>
        <taxon>Actinomycetes</taxon>
        <taxon>Mycobacteriales</taxon>
        <taxon>Gordoniaceae</taxon>
        <taxon>Gordonia</taxon>
    </lineage>
</organism>
<name>L7LIS8_9ACTN</name>
<sequence>MTDDHDATGSGAADAGDSVQALLLGFANQIDQLAGLIAGTSGPRVPGSGVAGSGIPELLGDVGTMVRELGDLLARILAALIAVLEAVADMLRSDRSERAGTSSRFETISVNVTPMGR</sequence>